<accession>A0A0R1UW27</accession>
<dbReference type="AlphaFoldDB" id="A0A0R1UW27"/>
<evidence type="ECO:0000313" key="2">
    <source>
        <dbReference type="Proteomes" id="UP000051166"/>
    </source>
</evidence>
<dbReference type="RefSeq" id="WP_056961573.1">
    <property type="nucleotide sequence ID" value="NZ_AZFQ01000053.1"/>
</dbReference>
<reference evidence="1 2" key="1">
    <citation type="journal article" date="2015" name="Genome Announc.">
        <title>Expanding the biotechnology potential of lactobacilli through comparative genomics of 213 strains and associated genera.</title>
        <authorList>
            <person name="Sun Z."/>
            <person name="Harris H.M."/>
            <person name="McCann A."/>
            <person name="Guo C."/>
            <person name="Argimon S."/>
            <person name="Zhang W."/>
            <person name="Yang X."/>
            <person name="Jeffery I.B."/>
            <person name="Cooney J.C."/>
            <person name="Kagawa T.F."/>
            <person name="Liu W."/>
            <person name="Song Y."/>
            <person name="Salvetti E."/>
            <person name="Wrobel A."/>
            <person name="Rasinkangas P."/>
            <person name="Parkhill J."/>
            <person name="Rea M.C."/>
            <person name="O'Sullivan O."/>
            <person name="Ritari J."/>
            <person name="Douillard F.P."/>
            <person name="Paul Ross R."/>
            <person name="Yang R."/>
            <person name="Briner A.E."/>
            <person name="Felis G.E."/>
            <person name="de Vos W.M."/>
            <person name="Barrangou R."/>
            <person name="Klaenhammer T.R."/>
            <person name="Caufield P.W."/>
            <person name="Cui Y."/>
            <person name="Zhang H."/>
            <person name="O'Toole P.W."/>
        </authorList>
    </citation>
    <scope>NUCLEOTIDE SEQUENCE [LARGE SCALE GENOMIC DNA]</scope>
    <source>
        <strain evidence="1 2">DSM 16230</strain>
    </source>
</reference>
<organism evidence="1 2">
    <name type="scientific">Liquorilactobacillus satsumensis DSM 16230 = JCM 12392</name>
    <dbReference type="NCBI Taxonomy" id="1423801"/>
    <lineage>
        <taxon>Bacteria</taxon>
        <taxon>Bacillati</taxon>
        <taxon>Bacillota</taxon>
        <taxon>Bacilli</taxon>
        <taxon>Lactobacillales</taxon>
        <taxon>Lactobacillaceae</taxon>
        <taxon>Liquorilactobacillus</taxon>
    </lineage>
</organism>
<dbReference type="PATRIC" id="fig|1423801.4.peg.1809"/>
<dbReference type="GeneID" id="98309011"/>
<name>A0A0R1UW27_9LACO</name>
<dbReference type="Proteomes" id="UP000051166">
    <property type="component" value="Unassembled WGS sequence"/>
</dbReference>
<proteinExistence type="predicted"/>
<comment type="caution">
    <text evidence="1">The sequence shown here is derived from an EMBL/GenBank/DDBJ whole genome shotgun (WGS) entry which is preliminary data.</text>
</comment>
<protein>
    <submittedName>
        <fullName evidence="1">Uncharacterized protein</fullName>
    </submittedName>
</protein>
<evidence type="ECO:0000313" key="1">
    <source>
        <dbReference type="EMBL" id="KRL97214.1"/>
    </source>
</evidence>
<keyword evidence="2" id="KW-1185">Reference proteome</keyword>
<dbReference type="EMBL" id="AZFQ01000053">
    <property type="protein sequence ID" value="KRL97214.1"/>
    <property type="molecule type" value="Genomic_DNA"/>
</dbReference>
<dbReference type="OrthoDB" id="2303045at2"/>
<gene>
    <name evidence="1" type="ORF">FD50_GL001770</name>
</gene>
<sequence length="137" mass="16076">MNIIYPPLVEQAFSYFSKSNSELTKAETYLFLIDKKIINTLGMPTKEALSKGWVTKIEEEQDLTFSQFLEIYPVFSHYERKFFKKIAGFWEVKLSLQAELLRALTSSTLSEEEKEQLEIFFSGREVTEVENKKNNRD</sequence>